<comment type="caution">
    <text evidence="1">The sequence shown here is derived from an EMBL/GenBank/DDBJ whole genome shotgun (WGS) entry which is preliminary data.</text>
</comment>
<dbReference type="RefSeq" id="WP_407030925.1">
    <property type="nucleotide sequence ID" value="NZ_JAQGEF010000006.1"/>
</dbReference>
<reference evidence="1 2" key="1">
    <citation type="submission" date="2022-12" db="EMBL/GenBank/DDBJ databases">
        <title>Chitinophagaceae gen. sp. nov., a new member of the family Chitinophagaceae, isolated from soil in a chemical factory.</title>
        <authorList>
            <person name="Ke Z."/>
        </authorList>
    </citation>
    <scope>NUCLEOTIDE SEQUENCE [LARGE SCALE GENOMIC DNA]</scope>
    <source>
        <strain evidence="1 2">LY-5</strain>
    </source>
</reference>
<organism evidence="1 2">
    <name type="scientific">Polluticaenibacter yanchengensis</name>
    <dbReference type="NCBI Taxonomy" id="3014562"/>
    <lineage>
        <taxon>Bacteria</taxon>
        <taxon>Pseudomonadati</taxon>
        <taxon>Bacteroidota</taxon>
        <taxon>Chitinophagia</taxon>
        <taxon>Chitinophagales</taxon>
        <taxon>Chitinophagaceae</taxon>
        <taxon>Polluticaenibacter</taxon>
    </lineage>
</organism>
<dbReference type="EMBL" id="JAQGEF010000006">
    <property type="protein sequence ID" value="MDA3614601.1"/>
    <property type="molecule type" value="Genomic_DNA"/>
</dbReference>
<name>A0ABT4UID5_9BACT</name>
<accession>A0ABT4UID5</accession>
<evidence type="ECO:0000313" key="1">
    <source>
        <dbReference type="EMBL" id="MDA3614601.1"/>
    </source>
</evidence>
<evidence type="ECO:0000313" key="2">
    <source>
        <dbReference type="Proteomes" id="UP001210231"/>
    </source>
</evidence>
<keyword evidence="2" id="KW-1185">Reference proteome</keyword>
<proteinExistence type="predicted"/>
<sequence>MLSLCIVLGLSAFSNPNPVPPPSPGDILDERTTASICGLEGNFDIWHADVGDLYDGVPYKENWMG</sequence>
<protein>
    <submittedName>
        <fullName evidence="1">Uncharacterized protein</fullName>
    </submittedName>
</protein>
<gene>
    <name evidence="1" type="ORF">O3P16_07260</name>
</gene>
<dbReference type="Proteomes" id="UP001210231">
    <property type="component" value="Unassembled WGS sequence"/>
</dbReference>